<dbReference type="Proteomes" id="UP001295794">
    <property type="component" value="Unassembled WGS sequence"/>
</dbReference>
<name>A0AAD2JUE3_9AGAR</name>
<keyword evidence="3" id="KW-1185">Reference proteome</keyword>
<feature type="non-terminal residue" evidence="2">
    <location>
        <position position="1"/>
    </location>
</feature>
<keyword evidence="1" id="KW-0472">Membrane</keyword>
<gene>
    <name evidence="2" type="ORF">MYCIT1_LOCUS1174</name>
</gene>
<organism evidence="2 3">
    <name type="scientific">Mycena citricolor</name>
    <dbReference type="NCBI Taxonomy" id="2018698"/>
    <lineage>
        <taxon>Eukaryota</taxon>
        <taxon>Fungi</taxon>
        <taxon>Dikarya</taxon>
        <taxon>Basidiomycota</taxon>
        <taxon>Agaricomycotina</taxon>
        <taxon>Agaricomycetes</taxon>
        <taxon>Agaricomycetidae</taxon>
        <taxon>Agaricales</taxon>
        <taxon>Marasmiineae</taxon>
        <taxon>Mycenaceae</taxon>
        <taxon>Mycena</taxon>
    </lineage>
</organism>
<keyword evidence="1" id="KW-0812">Transmembrane</keyword>
<evidence type="ECO:0000256" key="1">
    <source>
        <dbReference type="SAM" id="Phobius"/>
    </source>
</evidence>
<feature type="transmembrane region" description="Helical" evidence="1">
    <location>
        <begin position="51"/>
        <end position="68"/>
    </location>
</feature>
<sequence>WDAREQFVKVGISFIAGDCETGHRNIILSKIQIQSTFVVIFRISRVSVRTVLQTGIVCSLMLICILVAHGRARRLSPPVLAFVARFGTGARVLSAMSGRCRLWAGGASRSAAGRHLRTLQRRRHEGRAASARLASVHDLGVHRRLVVY</sequence>
<dbReference type="AlphaFoldDB" id="A0AAD2JUE3"/>
<evidence type="ECO:0000313" key="2">
    <source>
        <dbReference type="EMBL" id="CAK5262449.1"/>
    </source>
</evidence>
<proteinExistence type="predicted"/>
<dbReference type="EMBL" id="CAVNYO010000017">
    <property type="protein sequence ID" value="CAK5262449.1"/>
    <property type="molecule type" value="Genomic_DNA"/>
</dbReference>
<accession>A0AAD2JUE3</accession>
<reference evidence="2" key="1">
    <citation type="submission" date="2023-11" db="EMBL/GenBank/DDBJ databases">
        <authorList>
            <person name="De Vega J J."/>
            <person name="De Vega J J."/>
        </authorList>
    </citation>
    <scope>NUCLEOTIDE SEQUENCE</scope>
</reference>
<evidence type="ECO:0000313" key="3">
    <source>
        <dbReference type="Proteomes" id="UP001295794"/>
    </source>
</evidence>
<comment type="caution">
    <text evidence="2">The sequence shown here is derived from an EMBL/GenBank/DDBJ whole genome shotgun (WGS) entry which is preliminary data.</text>
</comment>
<protein>
    <submittedName>
        <fullName evidence="2">Uncharacterized protein</fullName>
    </submittedName>
</protein>
<keyword evidence="1" id="KW-1133">Transmembrane helix</keyword>